<dbReference type="SUPFAM" id="SSF81321">
    <property type="entry name" value="Family A G protein-coupled receptor-like"/>
    <property type="match status" value="1"/>
</dbReference>
<evidence type="ECO:0000256" key="5">
    <source>
        <dbReference type="ARBA" id="ARBA00023136"/>
    </source>
</evidence>
<reference evidence="11" key="2">
    <citation type="submission" date="2020-11" db="EMBL/GenBank/DDBJ databases">
        <authorList>
            <person name="McCartney M.A."/>
            <person name="Auch B."/>
            <person name="Kono T."/>
            <person name="Mallez S."/>
            <person name="Becker A."/>
            <person name="Gohl D.M."/>
            <person name="Silverstein K.A.T."/>
            <person name="Koren S."/>
            <person name="Bechman K.B."/>
            <person name="Herman A."/>
            <person name="Abrahante J.E."/>
            <person name="Garbe J."/>
        </authorList>
    </citation>
    <scope>NUCLEOTIDE SEQUENCE</scope>
    <source>
        <strain evidence="11">Duluth1</strain>
        <tissue evidence="11">Whole animal</tissue>
    </source>
</reference>
<dbReference type="PANTHER" id="PTHR45695:SF9">
    <property type="entry name" value="LEUCOKININ RECEPTOR"/>
    <property type="match status" value="1"/>
</dbReference>
<evidence type="ECO:0000256" key="3">
    <source>
        <dbReference type="ARBA" id="ARBA00022989"/>
    </source>
</evidence>
<dbReference type="GO" id="GO:0004930">
    <property type="term" value="F:G protein-coupled receptor activity"/>
    <property type="evidence" value="ECO:0007669"/>
    <property type="project" value="UniProtKB-KW"/>
</dbReference>
<evidence type="ECO:0000259" key="10">
    <source>
        <dbReference type="PROSITE" id="PS50262"/>
    </source>
</evidence>
<dbReference type="Pfam" id="PF00001">
    <property type="entry name" value="7tm_1"/>
    <property type="match status" value="1"/>
</dbReference>
<dbReference type="EMBL" id="JAIWYP010000002">
    <property type="protein sequence ID" value="KAH3863845.1"/>
    <property type="molecule type" value="Genomic_DNA"/>
</dbReference>
<evidence type="ECO:0000256" key="7">
    <source>
        <dbReference type="ARBA" id="ARBA00023224"/>
    </source>
</evidence>
<dbReference type="Gene3D" id="1.20.1070.10">
    <property type="entry name" value="Rhodopsin 7-helix transmembrane proteins"/>
    <property type="match status" value="1"/>
</dbReference>
<keyword evidence="2 9" id="KW-0812">Transmembrane</keyword>
<reference evidence="11" key="1">
    <citation type="journal article" date="2019" name="bioRxiv">
        <title>The Genome of the Zebra Mussel, Dreissena polymorpha: A Resource for Invasive Species Research.</title>
        <authorList>
            <person name="McCartney M.A."/>
            <person name="Auch B."/>
            <person name="Kono T."/>
            <person name="Mallez S."/>
            <person name="Zhang Y."/>
            <person name="Obille A."/>
            <person name="Becker A."/>
            <person name="Abrahante J.E."/>
            <person name="Garbe J."/>
            <person name="Badalamenti J.P."/>
            <person name="Herman A."/>
            <person name="Mangelson H."/>
            <person name="Liachko I."/>
            <person name="Sullivan S."/>
            <person name="Sone E.D."/>
            <person name="Koren S."/>
            <person name="Silverstein K.A.T."/>
            <person name="Beckman K.B."/>
            <person name="Gohl D.M."/>
        </authorList>
    </citation>
    <scope>NUCLEOTIDE SEQUENCE</scope>
    <source>
        <strain evidence="11">Duluth1</strain>
        <tissue evidence="11">Whole animal</tissue>
    </source>
</reference>
<keyword evidence="5 9" id="KW-0472">Membrane</keyword>
<keyword evidence="4" id="KW-0297">G-protein coupled receptor</keyword>
<comment type="caution">
    <text evidence="11">The sequence shown here is derived from an EMBL/GenBank/DDBJ whole genome shotgun (WGS) entry which is preliminary data.</text>
</comment>
<dbReference type="InterPro" id="IPR017452">
    <property type="entry name" value="GPCR_Rhodpsn_7TM"/>
</dbReference>
<feature type="transmembrane region" description="Helical" evidence="9">
    <location>
        <begin position="37"/>
        <end position="61"/>
    </location>
</feature>
<evidence type="ECO:0000256" key="6">
    <source>
        <dbReference type="ARBA" id="ARBA00023170"/>
    </source>
</evidence>
<feature type="region of interest" description="Disordered" evidence="8">
    <location>
        <begin position="200"/>
        <end position="222"/>
    </location>
</feature>
<evidence type="ECO:0000256" key="8">
    <source>
        <dbReference type="SAM" id="MobiDB-lite"/>
    </source>
</evidence>
<evidence type="ECO:0000256" key="2">
    <source>
        <dbReference type="ARBA" id="ARBA00022692"/>
    </source>
</evidence>
<evidence type="ECO:0000256" key="9">
    <source>
        <dbReference type="SAM" id="Phobius"/>
    </source>
</evidence>
<dbReference type="PROSITE" id="PS50262">
    <property type="entry name" value="G_PROTEIN_RECEP_F1_2"/>
    <property type="match status" value="1"/>
</dbReference>
<name>A0A9D4LTC5_DREPO</name>
<organism evidence="11 12">
    <name type="scientific">Dreissena polymorpha</name>
    <name type="common">Zebra mussel</name>
    <name type="synonym">Mytilus polymorpha</name>
    <dbReference type="NCBI Taxonomy" id="45954"/>
    <lineage>
        <taxon>Eukaryota</taxon>
        <taxon>Metazoa</taxon>
        <taxon>Spiralia</taxon>
        <taxon>Lophotrochozoa</taxon>
        <taxon>Mollusca</taxon>
        <taxon>Bivalvia</taxon>
        <taxon>Autobranchia</taxon>
        <taxon>Heteroconchia</taxon>
        <taxon>Euheterodonta</taxon>
        <taxon>Imparidentia</taxon>
        <taxon>Neoheterodontei</taxon>
        <taxon>Myida</taxon>
        <taxon>Dreissenoidea</taxon>
        <taxon>Dreissenidae</taxon>
        <taxon>Dreissena</taxon>
    </lineage>
</organism>
<keyword evidence="7" id="KW-0807">Transducer</keyword>
<feature type="domain" description="G-protein coupled receptors family 1 profile" evidence="10">
    <location>
        <begin position="1"/>
        <end position="147"/>
    </location>
</feature>
<sequence length="222" mass="25826">MVPWAIYYTTFPYKTKFQILTLCNELWPNGDEERRSYFLGAIFLCCYTVPLVLIVTCYFLIAVHVWRRRAPGEKTTSSAGVVHRSKVKAVKMLCTVVVLFAFSWLPLYIIRLSNLYGWSANKEVTEFINPIAQWLGSSNSGMNPIIYVFFSKRYRHGFRNTLATCCCWRWRMNRLQNQSLSNSMAAQPYMFRNSNARQSYVHGRGNSEKSLSNNSQKRTSYV</sequence>
<protein>
    <recommendedName>
        <fullName evidence="10">G-protein coupled receptors family 1 profile domain-containing protein</fullName>
    </recommendedName>
</protein>
<keyword evidence="3 9" id="KW-1133">Transmembrane helix</keyword>
<proteinExistence type="predicted"/>
<dbReference type="AlphaFoldDB" id="A0A9D4LTC5"/>
<dbReference type="InterPro" id="IPR000276">
    <property type="entry name" value="GPCR_Rhodpsn"/>
</dbReference>
<keyword evidence="12" id="KW-1185">Reference proteome</keyword>
<gene>
    <name evidence="11" type="ORF">DPMN_026848</name>
</gene>
<evidence type="ECO:0000256" key="1">
    <source>
        <dbReference type="ARBA" id="ARBA00004141"/>
    </source>
</evidence>
<comment type="subcellular location">
    <subcellularLocation>
        <location evidence="1">Membrane</location>
        <topology evidence="1">Multi-pass membrane protein</topology>
    </subcellularLocation>
</comment>
<dbReference type="GO" id="GO:0005886">
    <property type="term" value="C:plasma membrane"/>
    <property type="evidence" value="ECO:0007669"/>
    <property type="project" value="TreeGrafter"/>
</dbReference>
<feature type="compositionally biased region" description="Polar residues" evidence="8">
    <location>
        <begin position="208"/>
        <end position="222"/>
    </location>
</feature>
<accession>A0A9D4LTC5</accession>
<feature type="transmembrane region" description="Helical" evidence="9">
    <location>
        <begin position="131"/>
        <end position="150"/>
    </location>
</feature>
<evidence type="ECO:0000313" key="12">
    <source>
        <dbReference type="Proteomes" id="UP000828390"/>
    </source>
</evidence>
<feature type="transmembrane region" description="Helical" evidence="9">
    <location>
        <begin position="92"/>
        <end position="111"/>
    </location>
</feature>
<dbReference type="PRINTS" id="PR00237">
    <property type="entry name" value="GPCRRHODOPSN"/>
</dbReference>
<dbReference type="PANTHER" id="PTHR45695">
    <property type="entry name" value="LEUCOKININ RECEPTOR-RELATED"/>
    <property type="match status" value="1"/>
</dbReference>
<keyword evidence="6" id="KW-0675">Receptor</keyword>
<dbReference type="Proteomes" id="UP000828390">
    <property type="component" value="Unassembled WGS sequence"/>
</dbReference>
<evidence type="ECO:0000256" key="4">
    <source>
        <dbReference type="ARBA" id="ARBA00023040"/>
    </source>
</evidence>
<evidence type="ECO:0000313" key="11">
    <source>
        <dbReference type="EMBL" id="KAH3863845.1"/>
    </source>
</evidence>